<name>A0ABQ4YKK8_9ASTR</name>
<feature type="non-terminal residue" evidence="1">
    <location>
        <position position="134"/>
    </location>
</feature>
<protein>
    <submittedName>
        <fullName evidence="1">Uncharacterized protein</fullName>
    </submittedName>
</protein>
<reference evidence="1" key="1">
    <citation type="journal article" date="2022" name="Int. J. Mol. Sci.">
        <title>Draft Genome of Tanacetum Coccineum: Genomic Comparison of Closely Related Tanacetum-Family Plants.</title>
        <authorList>
            <person name="Yamashiro T."/>
            <person name="Shiraishi A."/>
            <person name="Nakayama K."/>
            <person name="Satake H."/>
        </authorList>
    </citation>
    <scope>NUCLEOTIDE SEQUENCE</scope>
</reference>
<accession>A0ABQ4YKK8</accession>
<proteinExistence type="predicted"/>
<keyword evidence="2" id="KW-1185">Reference proteome</keyword>
<gene>
    <name evidence="1" type="ORF">Tco_0728224</name>
</gene>
<sequence>MLYFAAYRIFGGVTVDIEETLELDEESKLKMHAKQNDPIAKEKKVNIAPIDYAALNRLSTHFVNHFMPQNQLSVEQAFWLPISKPVSEIPPVQPEPVLKEIPCELSIISLVKDSFNKMRSHVNDFESVVTVRTK</sequence>
<dbReference type="EMBL" id="BQNB010010518">
    <property type="protein sequence ID" value="GJS78343.1"/>
    <property type="molecule type" value="Genomic_DNA"/>
</dbReference>
<reference evidence="1" key="2">
    <citation type="submission" date="2022-01" db="EMBL/GenBank/DDBJ databases">
        <authorList>
            <person name="Yamashiro T."/>
            <person name="Shiraishi A."/>
            <person name="Satake H."/>
            <person name="Nakayama K."/>
        </authorList>
    </citation>
    <scope>NUCLEOTIDE SEQUENCE</scope>
</reference>
<organism evidence="1 2">
    <name type="scientific">Tanacetum coccineum</name>
    <dbReference type="NCBI Taxonomy" id="301880"/>
    <lineage>
        <taxon>Eukaryota</taxon>
        <taxon>Viridiplantae</taxon>
        <taxon>Streptophyta</taxon>
        <taxon>Embryophyta</taxon>
        <taxon>Tracheophyta</taxon>
        <taxon>Spermatophyta</taxon>
        <taxon>Magnoliopsida</taxon>
        <taxon>eudicotyledons</taxon>
        <taxon>Gunneridae</taxon>
        <taxon>Pentapetalae</taxon>
        <taxon>asterids</taxon>
        <taxon>campanulids</taxon>
        <taxon>Asterales</taxon>
        <taxon>Asteraceae</taxon>
        <taxon>Asteroideae</taxon>
        <taxon>Anthemideae</taxon>
        <taxon>Anthemidinae</taxon>
        <taxon>Tanacetum</taxon>
    </lineage>
</organism>
<comment type="caution">
    <text evidence="1">The sequence shown here is derived from an EMBL/GenBank/DDBJ whole genome shotgun (WGS) entry which is preliminary data.</text>
</comment>
<evidence type="ECO:0000313" key="1">
    <source>
        <dbReference type="EMBL" id="GJS78343.1"/>
    </source>
</evidence>
<evidence type="ECO:0000313" key="2">
    <source>
        <dbReference type="Proteomes" id="UP001151760"/>
    </source>
</evidence>
<dbReference type="Proteomes" id="UP001151760">
    <property type="component" value="Unassembled WGS sequence"/>
</dbReference>